<evidence type="ECO:0000313" key="2">
    <source>
        <dbReference type="EMBL" id="GIF09839.1"/>
    </source>
</evidence>
<evidence type="ECO:0000313" key="3">
    <source>
        <dbReference type="Proteomes" id="UP000629619"/>
    </source>
</evidence>
<reference evidence="2" key="1">
    <citation type="submission" date="2021-01" db="EMBL/GenBank/DDBJ databases">
        <title>Whole genome shotgun sequence of Actinoplanes siamensis NBRC 109076.</title>
        <authorList>
            <person name="Komaki H."/>
            <person name="Tamura T."/>
        </authorList>
    </citation>
    <scope>NUCLEOTIDE SEQUENCE</scope>
    <source>
        <strain evidence="2">NBRC 109076</strain>
    </source>
</reference>
<dbReference type="SUPFAM" id="SSF53098">
    <property type="entry name" value="Ribonuclease H-like"/>
    <property type="match status" value="1"/>
</dbReference>
<protein>
    <recommendedName>
        <fullName evidence="4">Transposase</fullName>
    </recommendedName>
</protein>
<comment type="caution">
    <text evidence="2">The sequence shown here is derived from an EMBL/GenBank/DDBJ whole genome shotgun (WGS) entry which is preliminary data.</text>
</comment>
<name>A0A919NFP0_9ACTN</name>
<keyword evidence="3" id="KW-1185">Reference proteome</keyword>
<evidence type="ECO:0008006" key="4">
    <source>
        <dbReference type="Google" id="ProtNLM"/>
    </source>
</evidence>
<sequence>MGLRAGDDRRFDLEHTFRLFKQALGWTRPKLRDPRAADRWIWIMIAAHTQLRLARPLAIDLRRPWERPSPPDRLTPARVRRGFRNLRSTSALPAAAPKPSRPGPGRPPGSKNHRRATRYDVGKTVKRETSLGGPPRRKPKARG</sequence>
<organism evidence="2 3">
    <name type="scientific">Actinoplanes siamensis</name>
    <dbReference type="NCBI Taxonomy" id="1223317"/>
    <lineage>
        <taxon>Bacteria</taxon>
        <taxon>Bacillati</taxon>
        <taxon>Actinomycetota</taxon>
        <taxon>Actinomycetes</taxon>
        <taxon>Micromonosporales</taxon>
        <taxon>Micromonosporaceae</taxon>
        <taxon>Actinoplanes</taxon>
    </lineage>
</organism>
<dbReference type="InterPro" id="IPR012337">
    <property type="entry name" value="RNaseH-like_sf"/>
</dbReference>
<dbReference type="Proteomes" id="UP000629619">
    <property type="component" value="Unassembled WGS sequence"/>
</dbReference>
<gene>
    <name evidence="2" type="ORF">Asi03nite_73770</name>
</gene>
<evidence type="ECO:0000256" key="1">
    <source>
        <dbReference type="SAM" id="MobiDB-lite"/>
    </source>
</evidence>
<dbReference type="EMBL" id="BOMW01000104">
    <property type="protein sequence ID" value="GIF09839.1"/>
    <property type="molecule type" value="Genomic_DNA"/>
</dbReference>
<proteinExistence type="predicted"/>
<feature type="compositionally biased region" description="Basic and acidic residues" evidence="1">
    <location>
        <begin position="117"/>
        <end position="129"/>
    </location>
</feature>
<feature type="region of interest" description="Disordered" evidence="1">
    <location>
        <begin position="63"/>
        <end position="143"/>
    </location>
</feature>
<dbReference type="AlphaFoldDB" id="A0A919NFP0"/>
<accession>A0A919NFP0</accession>